<evidence type="ECO:0000313" key="1">
    <source>
        <dbReference type="EMBL" id="RDY14442.1"/>
    </source>
</evidence>
<dbReference type="EMBL" id="QJKJ01000074">
    <property type="protein sequence ID" value="RDY14442.1"/>
    <property type="molecule type" value="Genomic_DNA"/>
</dbReference>
<gene>
    <name evidence="1" type="ORF">CR513_00486</name>
</gene>
<dbReference type="AlphaFoldDB" id="A0A371IH96"/>
<evidence type="ECO:0000313" key="2">
    <source>
        <dbReference type="Proteomes" id="UP000257109"/>
    </source>
</evidence>
<comment type="caution">
    <text evidence="1">The sequence shown here is derived from an EMBL/GenBank/DDBJ whole genome shotgun (WGS) entry which is preliminary data.</text>
</comment>
<keyword evidence="2" id="KW-1185">Reference proteome</keyword>
<sequence>MEDEASAKGSALILGRPFFMAAKTKIDVHVRTLSMEFGDNMVQFNICEAMKYPAEDHSIFSIDIIDELIEEHICDGVLECL</sequence>
<dbReference type="OrthoDB" id="1744168at2759"/>
<organism evidence="1 2">
    <name type="scientific">Mucuna pruriens</name>
    <name type="common">Velvet bean</name>
    <name type="synonym">Dolichos pruriens</name>
    <dbReference type="NCBI Taxonomy" id="157652"/>
    <lineage>
        <taxon>Eukaryota</taxon>
        <taxon>Viridiplantae</taxon>
        <taxon>Streptophyta</taxon>
        <taxon>Embryophyta</taxon>
        <taxon>Tracheophyta</taxon>
        <taxon>Spermatophyta</taxon>
        <taxon>Magnoliopsida</taxon>
        <taxon>eudicotyledons</taxon>
        <taxon>Gunneridae</taxon>
        <taxon>Pentapetalae</taxon>
        <taxon>rosids</taxon>
        <taxon>fabids</taxon>
        <taxon>Fabales</taxon>
        <taxon>Fabaceae</taxon>
        <taxon>Papilionoideae</taxon>
        <taxon>50 kb inversion clade</taxon>
        <taxon>NPAAA clade</taxon>
        <taxon>indigoferoid/millettioid clade</taxon>
        <taxon>Phaseoleae</taxon>
        <taxon>Mucuna</taxon>
    </lineage>
</organism>
<accession>A0A371IH96</accession>
<feature type="non-terminal residue" evidence="1">
    <location>
        <position position="1"/>
    </location>
</feature>
<protein>
    <submittedName>
        <fullName evidence="1">Uncharacterized protein</fullName>
    </submittedName>
</protein>
<reference evidence="1" key="1">
    <citation type="submission" date="2018-05" db="EMBL/GenBank/DDBJ databases">
        <title>Draft genome of Mucuna pruriens seed.</title>
        <authorList>
            <person name="Nnadi N.E."/>
            <person name="Vos R."/>
            <person name="Hasami M.H."/>
            <person name="Devisetty U.K."/>
            <person name="Aguiy J.C."/>
        </authorList>
    </citation>
    <scope>NUCLEOTIDE SEQUENCE [LARGE SCALE GENOMIC DNA]</scope>
    <source>
        <strain evidence="1">JCA_2017</strain>
    </source>
</reference>
<name>A0A371IH96_MUCPR</name>
<dbReference type="Proteomes" id="UP000257109">
    <property type="component" value="Unassembled WGS sequence"/>
</dbReference>
<proteinExistence type="predicted"/>